<organism evidence="1 2">
    <name type="scientific">Kosakonia oryzendophytica</name>
    <dbReference type="NCBI Taxonomy" id="1005665"/>
    <lineage>
        <taxon>Bacteria</taxon>
        <taxon>Pseudomonadati</taxon>
        <taxon>Pseudomonadota</taxon>
        <taxon>Gammaproteobacteria</taxon>
        <taxon>Enterobacterales</taxon>
        <taxon>Enterobacteriaceae</taxon>
        <taxon>Kosakonia</taxon>
    </lineage>
</organism>
<evidence type="ECO:0000313" key="1">
    <source>
        <dbReference type="EMBL" id="SCB86953.1"/>
    </source>
</evidence>
<proteinExistence type="predicted"/>
<dbReference type="EMBL" id="FMAY01000002">
    <property type="protein sequence ID" value="SCB86953.1"/>
    <property type="molecule type" value="Genomic_DNA"/>
</dbReference>
<name>A0A1C3ZX75_9ENTR</name>
<reference evidence="2" key="1">
    <citation type="submission" date="2016-08" db="EMBL/GenBank/DDBJ databases">
        <authorList>
            <person name="Varghese N."/>
            <person name="Submissions Spin"/>
        </authorList>
    </citation>
    <scope>NUCLEOTIDE SEQUENCE [LARGE SCALE GENOMIC DNA]</scope>
    <source>
        <strain evidence="2">REICA_082</strain>
    </source>
</reference>
<dbReference type="Proteomes" id="UP000198975">
    <property type="component" value="Unassembled WGS sequence"/>
</dbReference>
<evidence type="ECO:0000313" key="2">
    <source>
        <dbReference type="Proteomes" id="UP000198975"/>
    </source>
</evidence>
<gene>
    <name evidence="1" type="ORF">GA0061071_102231</name>
</gene>
<protein>
    <submittedName>
        <fullName evidence="1">Uncharacterized protein</fullName>
    </submittedName>
</protein>
<accession>A0A1C3ZX75</accession>
<keyword evidence="2" id="KW-1185">Reference proteome</keyword>
<dbReference type="AlphaFoldDB" id="A0A1C3ZX75"/>
<sequence length="83" mass="9819">MNCCEAVAIWRAKRGVLTHLNYPLKLQKFTALKRSEDFTVIAYKILFSMLLQLWTKWSQKDAKNRVENVRKLKQAKTFATSWL</sequence>